<accession>A0AAE5KMB8</accession>
<dbReference type="AlphaFoldDB" id="A0AAE5KMB8"/>
<evidence type="ECO:0000313" key="1">
    <source>
        <dbReference type="EMBL" id="PAK84572.1"/>
    </source>
</evidence>
<dbReference type="Proteomes" id="UP000216195">
    <property type="component" value="Unassembled WGS sequence"/>
</dbReference>
<reference evidence="1 2" key="1">
    <citation type="submission" date="2017-04" db="EMBL/GenBank/DDBJ databases">
        <title>Kefir bacterial isolates.</title>
        <authorList>
            <person name="Kim Y."/>
            <person name="Blasche S."/>
            <person name="Patil K.R."/>
        </authorList>
    </citation>
    <scope>NUCLEOTIDE SEQUENCE [LARGE SCALE GENOMIC DNA]</scope>
    <source>
        <strain evidence="1 2">OG2-1</strain>
    </source>
</reference>
<proteinExistence type="predicted"/>
<evidence type="ECO:0000313" key="2">
    <source>
        <dbReference type="Proteomes" id="UP000216195"/>
    </source>
</evidence>
<protein>
    <submittedName>
        <fullName evidence="1">Uncharacterized protein</fullName>
    </submittedName>
</protein>
<dbReference type="EMBL" id="NCWU01000022">
    <property type="protein sequence ID" value="PAK84572.1"/>
    <property type="molecule type" value="Genomic_DNA"/>
</dbReference>
<name>A0AAE5KMB8_9MICC</name>
<comment type="caution">
    <text evidence="1">The sequence shown here is derived from an EMBL/GenBank/DDBJ whole genome shotgun (WGS) entry which is preliminary data.</text>
</comment>
<gene>
    <name evidence="1" type="ORF">B8W87_10610</name>
</gene>
<organism evidence="1 2">
    <name type="scientific">Rothia dentocariosa</name>
    <dbReference type="NCBI Taxonomy" id="2047"/>
    <lineage>
        <taxon>Bacteria</taxon>
        <taxon>Bacillati</taxon>
        <taxon>Actinomycetota</taxon>
        <taxon>Actinomycetes</taxon>
        <taxon>Micrococcales</taxon>
        <taxon>Micrococcaceae</taxon>
        <taxon>Rothia</taxon>
    </lineage>
</organism>
<sequence>MSRREEGNCGTGKCPVFIYAAEVVRGWKKGRTAGSVTEKGNLRQSQGSVVGVEVLALEKQSKD</sequence>